<accession>A0A8B6BT79</accession>
<dbReference type="InterPro" id="IPR005135">
    <property type="entry name" value="Endo/exonuclease/phosphatase"/>
</dbReference>
<dbReference type="GO" id="GO:0003824">
    <property type="term" value="F:catalytic activity"/>
    <property type="evidence" value="ECO:0007669"/>
    <property type="project" value="InterPro"/>
</dbReference>
<feature type="domain" description="Endonuclease/exonuclease/phosphatase" evidence="1">
    <location>
        <begin position="11"/>
        <end position="169"/>
    </location>
</feature>
<protein>
    <recommendedName>
        <fullName evidence="1">Endonuclease/exonuclease/phosphatase domain-containing protein</fullName>
    </recommendedName>
</protein>
<organism evidence="2 3">
    <name type="scientific">Mytilus galloprovincialis</name>
    <name type="common">Mediterranean mussel</name>
    <dbReference type="NCBI Taxonomy" id="29158"/>
    <lineage>
        <taxon>Eukaryota</taxon>
        <taxon>Metazoa</taxon>
        <taxon>Spiralia</taxon>
        <taxon>Lophotrochozoa</taxon>
        <taxon>Mollusca</taxon>
        <taxon>Bivalvia</taxon>
        <taxon>Autobranchia</taxon>
        <taxon>Pteriomorphia</taxon>
        <taxon>Mytilida</taxon>
        <taxon>Mytiloidea</taxon>
        <taxon>Mytilidae</taxon>
        <taxon>Mytilinae</taxon>
        <taxon>Mytilus</taxon>
    </lineage>
</organism>
<evidence type="ECO:0000259" key="1">
    <source>
        <dbReference type="Pfam" id="PF03372"/>
    </source>
</evidence>
<sequence>MSKLNDQNFREKIKSDIVFLSETHSFSKDVLYLEGYKCFVNCRSTESSRKRGGLAVFVKRTIIGGVKLVDKSLSDMLWFKLDHTYFGLKRDLYIFFVYISPSNSSYTLRTGMDKEIFEKLETDISNFNSVGEVMIMGDLNAHIESKEIDFICDELNDPLEDFLPPNYIADNVQIKRNTQMPQRTNSYGKSILEMCTSSQLRILNGRTLGDSIGKVTYHSYNGTSIDDYCICSSTFLSNILNFRIEDFHPNNSDHCQITVNIFCSNILGPKQDTCNNLRKLPPVIRWSPIREQKFIENLNYDSFNNICTKTEKLIANENVLITAQQT</sequence>
<dbReference type="OrthoDB" id="8906575at2759"/>
<dbReference type="SUPFAM" id="SSF56219">
    <property type="entry name" value="DNase I-like"/>
    <property type="match status" value="1"/>
</dbReference>
<evidence type="ECO:0000313" key="3">
    <source>
        <dbReference type="Proteomes" id="UP000596742"/>
    </source>
</evidence>
<evidence type="ECO:0000313" key="2">
    <source>
        <dbReference type="EMBL" id="VDH94290.1"/>
    </source>
</evidence>
<dbReference type="EMBL" id="UYJE01000565">
    <property type="protein sequence ID" value="VDH94290.1"/>
    <property type="molecule type" value="Genomic_DNA"/>
</dbReference>
<dbReference type="Pfam" id="PF03372">
    <property type="entry name" value="Exo_endo_phos"/>
    <property type="match status" value="1"/>
</dbReference>
<comment type="caution">
    <text evidence="2">The sequence shown here is derived from an EMBL/GenBank/DDBJ whole genome shotgun (WGS) entry which is preliminary data.</text>
</comment>
<dbReference type="InterPro" id="IPR036691">
    <property type="entry name" value="Endo/exonu/phosph_ase_sf"/>
</dbReference>
<dbReference type="Proteomes" id="UP000596742">
    <property type="component" value="Unassembled WGS sequence"/>
</dbReference>
<dbReference type="AlphaFoldDB" id="A0A8B6BT79"/>
<proteinExistence type="predicted"/>
<reference evidence="2" key="1">
    <citation type="submission" date="2018-11" db="EMBL/GenBank/DDBJ databases">
        <authorList>
            <person name="Alioto T."/>
            <person name="Alioto T."/>
        </authorList>
    </citation>
    <scope>NUCLEOTIDE SEQUENCE</scope>
</reference>
<gene>
    <name evidence="2" type="ORF">MGAL_10B041921</name>
</gene>
<dbReference type="Gene3D" id="3.60.10.10">
    <property type="entry name" value="Endonuclease/exonuclease/phosphatase"/>
    <property type="match status" value="1"/>
</dbReference>
<keyword evidence="3" id="KW-1185">Reference proteome</keyword>
<name>A0A8B6BT79_MYTGA</name>